<accession>A0A7W8DVJ7</accession>
<gene>
    <name evidence="2" type="ORF">HNQ66_003080</name>
</gene>
<dbReference type="AlphaFoldDB" id="A0A7W8DVJ7"/>
<name>A0A7W8DVJ7_9HYPH</name>
<evidence type="ECO:0000313" key="2">
    <source>
        <dbReference type="EMBL" id="MBB5043670.1"/>
    </source>
</evidence>
<dbReference type="Proteomes" id="UP000535406">
    <property type="component" value="Unassembled WGS sequence"/>
</dbReference>
<organism evidence="2 3">
    <name type="scientific">Shinella fusca</name>
    <dbReference type="NCBI Taxonomy" id="544480"/>
    <lineage>
        <taxon>Bacteria</taxon>
        <taxon>Pseudomonadati</taxon>
        <taxon>Pseudomonadota</taxon>
        <taxon>Alphaproteobacteria</taxon>
        <taxon>Hyphomicrobiales</taxon>
        <taxon>Rhizobiaceae</taxon>
        <taxon>Shinella</taxon>
    </lineage>
</organism>
<evidence type="ECO:0000313" key="3">
    <source>
        <dbReference type="Proteomes" id="UP000535406"/>
    </source>
</evidence>
<dbReference type="RefSeq" id="WP_184145033.1">
    <property type="nucleotide sequence ID" value="NZ_JACHIK010000010.1"/>
</dbReference>
<dbReference type="InterPro" id="IPR038268">
    <property type="entry name" value="RHH_sf"/>
</dbReference>
<sequence length="205" mass="22308">MERPSDTAGDRPPTRDTDLVFRVVEVDGVRRGIRLEAVYWQVLKEIADARQKKIGALVGVLLADAPQSANATSLLRVHCLRWALDKLAAERRITDPSGIANLVRASPGPAFALGPDRQLVAYNQAFLGYIQARFPTAETEPVNRDLRLALDVQLSALAAILKESGNRPLGVGFTVGFGGRRMRGQLNALLAPASDRTIILCYVLP</sequence>
<dbReference type="GO" id="GO:0003677">
    <property type="term" value="F:DNA binding"/>
    <property type="evidence" value="ECO:0007669"/>
    <property type="project" value="UniProtKB-KW"/>
</dbReference>
<protein>
    <submittedName>
        <fullName evidence="2">Putative DNA-binding ribbon-helix-helix protein</fullName>
    </submittedName>
</protein>
<dbReference type="EMBL" id="JACHIK010000010">
    <property type="protein sequence ID" value="MBB5043670.1"/>
    <property type="molecule type" value="Genomic_DNA"/>
</dbReference>
<feature type="domain" description="Ribbon-helix-helix" evidence="1">
    <location>
        <begin position="22"/>
        <end position="82"/>
    </location>
</feature>
<dbReference type="Pfam" id="PF13467">
    <property type="entry name" value="RHH_4"/>
    <property type="match status" value="1"/>
</dbReference>
<dbReference type="Gene3D" id="1.10.3990.20">
    <property type="entry name" value="protein bp1543"/>
    <property type="match status" value="1"/>
</dbReference>
<comment type="caution">
    <text evidence="2">The sequence shown here is derived from an EMBL/GenBank/DDBJ whole genome shotgun (WGS) entry which is preliminary data.</text>
</comment>
<dbReference type="InterPro" id="IPR027373">
    <property type="entry name" value="RHH_dom"/>
</dbReference>
<proteinExistence type="predicted"/>
<evidence type="ECO:0000259" key="1">
    <source>
        <dbReference type="Pfam" id="PF13467"/>
    </source>
</evidence>
<keyword evidence="3" id="KW-1185">Reference proteome</keyword>
<reference evidence="2 3" key="1">
    <citation type="submission" date="2020-08" db="EMBL/GenBank/DDBJ databases">
        <title>Genomic Encyclopedia of Type Strains, Phase IV (KMG-IV): sequencing the most valuable type-strain genomes for metagenomic binning, comparative biology and taxonomic classification.</title>
        <authorList>
            <person name="Goeker M."/>
        </authorList>
    </citation>
    <scope>NUCLEOTIDE SEQUENCE [LARGE SCALE GENOMIC DNA]</scope>
    <source>
        <strain evidence="2 3">DSM 21319</strain>
    </source>
</reference>
<keyword evidence="2" id="KW-0238">DNA-binding</keyword>